<dbReference type="Proteomes" id="UP000247755">
    <property type="component" value="Unassembled WGS sequence"/>
</dbReference>
<organism evidence="4 5">
    <name type="scientific">Burkholderia pyrrocinia</name>
    <name type="common">Pseudomonas pyrrocinia</name>
    <dbReference type="NCBI Taxonomy" id="60550"/>
    <lineage>
        <taxon>Bacteria</taxon>
        <taxon>Pseudomonadati</taxon>
        <taxon>Pseudomonadota</taxon>
        <taxon>Betaproteobacteria</taxon>
        <taxon>Burkholderiales</taxon>
        <taxon>Burkholderiaceae</taxon>
        <taxon>Burkholderia</taxon>
        <taxon>Burkholderia cepacia complex</taxon>
    </lineage>
</organism>
<keyword evidence="2" id="KW-0378">Hydrolase</keyword>
<proteinExistence type="inferred from homology"/>
<dbReference type="GO" id="GO:0016597">
    <property type="term" value="F:amino acid binding"/>
    <property type="evidence" value="ECO:0007669"/>
    <property type="project" value="TreeGrafter"/>
</dbReference>
<comment type="similarity">
    <text evidence="1">Belongs to the DDAH family.</text>
</comment>
<dbReference type="GO" id="GO:0006525">
    <property type="term" value="P:arginine metabolic process"/>
    <property type="evidence" value="ECO:0007669"/>
    <property type="project" value="TreeGrafter"/>
</dbReference>
<evidence type="ECO:0000256" key="1">
    <source>
        <dbReference type="ARBA" id="ARBA00008532"/>
    </source>
</evidence>
<sequence>MVRTQRRYPVRRTGVAMTKEESMQFTQAIVRRPAPSCGAGLTTAELGAPDYDKTLTQFHAYCDALRTLGVELIELPPLDAFPDSHFVEDVAVVTPEFAVITRPGAPARRGETAHIEAALAAHRDLLPMQDGRLDGGDVMLVGKRFYIGLTGRTDAEGIAAFESLVSRYGYSVVAVPVGAGLHLKSVVNALGDDTLLVTEALAAHPAFADYLRIAISAADEYAGNTLRVNGTLITPAGYPRVHDAIASLGLPLHVIDTSEFRKMDGGLTCLSLRF</sequence>
<dbReference type="GO" id="GO:0045429">
    <property type="term" value="P:positive regulation of nitric oxide biosynthetic process"/>
    <property type="evidence" value="ECO:0007669"/>
    <property type="project" value="TreeGrafter"/>
</dbReference>
<feature type="active site" description="Proton donor" evidence="3">
    <location>
        <position position="182"/>
    </location>
</feature>
<evidence type="ECO:0000256" key="2">
    <source>
        <dbReference type="ARBA" id="ARBA00022801"/>
    </source>
</evidence>
<dbReference type="AlphaFoldDB" id="A0A318ID63"/>
<comment type="caution">
    <text evidence="4">The sequence shown here is derived from an EMBL/GenBank/DDBJ whole genome shotgun (WGS) entry which is preliminary data.</text>
</comment>
<reference evidence="4 5" key="1">
    <citation type="submission" date="2018-05" db="EMBL/GenBank/DDBJ databases">
        <title>Comparative genomics of bacterial root endophytes of switchgrass collected from native prairies over two seasons.</title>
        <authorList>
            <person name="Tang Y."/>
        </authorList>
    </citation>
    <scope>NUCLEOTIDE SEQUENCE [LARGE SCALE GENOMIC DNA]</scope>
    <source>
        <strain evidence="4 5">NFIX32</strain>
    </source>
</reference>
<dbReference type="PANTHER" id="PTHR12737">
    <property type="entry name" value="DIMETHYLARGININE DIMETHYLAMINOHYDROLASE"/>
    <property type="match status" value="1"/>
</dbReference>
<protein>
    <submittedName>
        <fullName evidence="4">Dimethylargininase</fullName>
    </submittedName>
</protein>
<evidence type="ECO:0000256" key="3">
    <source>
        <dbReference type="PIRSR" id="PIRSR633199-1"/>
    </source>
</evidence>
<gene>
    <name evidence="4" type="ORF">NA66_102823</name>
</gene>
<evidence type="ECO:0000313" key="5">
    <source>
        <dbReference type="Proteomes" id="UP000247755"/>
    </source>
</evidence>
<feature type="active site" description="Nucleophile" evidence="3">
    <location>
        <position position="269"/>
    </location>
</feature>
<accession>A0A318ID63</accession>
<name>A0A318ID63_BURPY</name>
<dbReference type="InterPro" id="IPR033199">
    <property type="entry name" value="DDAH-like"/>
</dbReference>
<dbReference type="SUPFAM" id="SSF55909">
    <property type="entry name" value="Pentein"/>
    <property type="match status" value="1"/>
</dbReference>
<dbReference type="PANTHER" id="PTHR12737:SF9">
    <property type="entry name" value="DIMETHYLARGININASE"/>
    <property type="match status" value="1"/>
</dbReference>
<dbReference type="GO" id="GO:0016403">
    <property type="term" value="F:dimethylargininase activity"/>
    <property type="evidence" value="ECO:0007669"/>
    <property type="project" value="TreeGrafter"/>
</dbReference>
<dbReference type="GO" id="GO:0000052">
    <property type="term" value="P:citrulline metabolic process"/>
    <property type="evidence" value="ECO:0007669"/>
    <property type="project" value="TreeGrafter"/>
</dbReference>
<evidence type="ECO:0000313" key="4">
    <source>
        <dbReference type="EMBL" id="PXX25317.1"/>
    </source>
</evidence>
<dbReference type="Gene3D" id="3.75.10.10">
    <property type="entry name" value="L-arginine/glycine Amidinotransferase, Chain A"/>
    <property type="match status" value="1"/>
</dbReference>
<dbReference type="EMBL" id="QJJY01000028">
    <property type="protein sequence ID" value="PXX25317.1"/>
    <property type="molecule type" value="Genomic_DNA"/>
</dbReference>